<keyword evidence="8" id="KW-0472">Membrane</keyword>
<evidence type="ECO:0000313" key="13">
    <source>
        <dbReference type="EMBL" id="SIO43229.1"/>
    </source>
</evidence>
<dbReference type="GO" id="GO:0020037">
    <property type="term" value="F:heme binding"/>
    <property type="evidence" value="ECO:0007669"/>
    <property type="project" value="InterPro"/>
</dbReference>
<evidence type="ECO:0000256" key="9">
    <source>
        <dbReference type="PIRSR" id="PIRSR000018-50"/>
    </source>
</evidence>
<accession>A0A1N6JGE3</accession>
<feature type="binding site" description="covalent" evidence="9">
    <location>
        <position position="338"/>
    </location>
    <ligand>
        <name>heme c</name>
        <dbReference type="ChEBI" id="CHEBI:61717"/>
        <label>3</label>
    </ligand>
</feature>
<organism evidence="13 14">
    <name type="scientific">Paraburkholderia phenazinium</name>
    <dbReference type="NCBI Taxonomy" id="60549"/>
    <lineage>
        <taxon>Bacteria</taxon>
        <taxon>Pseudomonadati</taxon>
        <taxon>Pseudomonadota</taxon>
        <taxon>Betaproteobacteria</taxon>
        <taxon>Burkholderiales</taxon>
        <taxon>Burkholderiaceae</taxon>
        <taxon>Paraburkholderia</taxon>
    </lineage>
</organism>
<evidence type="ECO:0000259" key="12">
    <source>
        <dbReference type="PROSITE" id="PS51007"/>
    </source>
</evidence>
<evidence type="ECO:0000256" key="11">
    <source>
        <dbReference type="SAM" id="SignalP"/>
    </source>
</evidence>
<feature type="binding site" description="covalent" evidence="9">
    <location>
        <position position="203"/>
    </location>
    <ligand>
        <name>heme c</name>
        <dbReference type="ChEBI" id="CHEBI:61717"/>
        <label>2</label>
    </ligand>
</feature>
<dbReference type="PANTHER" id="PTHR35008:SF8">
    <property type="entry name" value="ALCOHOL DEHYDROGENASE CYTOCHROME C SUBUNIT"/>
    <property type="match status" value="1"/>
</dbReference>
<protein>
    <submittedName>
        <fullName evidence="13">Cytochrome c, mono-and diheme variants</fullName>
    </submittedName>
</protein>
<evidence type="ECO:0000256" key="2">
    <source>
        <dbReference type="ARBA" id="ARBA00022475"/>
    </source>
</evidence>
<dbReference type="SUPFAM" id="SSF46626">
    <property type="entry name" value="Cytochrome c"/>
    <property type="match status" value="3"/>
</dbReference>
<feature type="domain" description="Cytochrome c" evidence="12">
    <location>
        <begin position="325"/>
        <end position="415"/>
    </location>
</feature>
<dbReference type="InterPro" id="IPR014353">
    <property type="entry name" value="Membr-bd_ADH_cyt_c"/>
</dbReference>
<dbReference type="PIRSF" id="PIRSF000018">
    <property type="entry name" value="Mb_ADH_cyt_c"/>
    <property type="match status" value="1"/>
</dbReference>
<feature type="binding site" description="covalent" evidence="9">
    <location>
        <position position="57"/>
    </location>
    <ligand>
        <name>heme c</name>
        <dbReference type="ChEBI" id="CHEBI:61717"/>
        <label>1</label>
    </ligand>
</feature>
<dbReference type="GO" id="GO:0009055">
    <property type="term" value="F:electron transfer activity"/>
    <property type="evidence" value="ECO:0007669"/>
    <property type="project" value="InterPro"/>
</dbReference>
<dbReference type="Proteomes" id="UP000185151">
    <property type="component" value="Unassembled WGS sequence"/>
</dbReference>
<feature type="binding site" description="covalent" evidence="9">
    <location>
        <position position="341"/>
    </location>
    <ligand>
        <name>heme c</name>
        <dbReference type="ChEBI" id="CHEBI:61717"/>
        <label>3</label>
    </ligand>
</feature>
<feature type="chain" id="PRO_5012658641" evidence="11">
    <location>
        <begin position="35"/>
        <end position="437"/>
    </location>
</feature>
<keyword evidence="5 11" id="KW-0732">Signal</keyword>
<dbReference type="AlphaFoldDB" id="A0A1N6JGE3"/>
<dbReference type="InterPro" id="IPR036909">
    <property type="entry name" value="Cyt_c-like_dom_sf"/>
</dbReference>
<feature type="signal peptide" evidence="11">
    <location>
        <begin position="1"/>
        <end position="34"/>
    </location>
</feature>
<dbReference type="PROSITE" id="PS51007">
    <property type="entry name" value="CYTC"/>
    <property type="match status" value="3"/>
</dbReference>
<keyword evidence="6" id="KW-0677">Repeat</keyword>
<dbReference type="Gene3D" id="1.10.760.10">
    <property type="entry name" value="Cytochrome c-like domain"/>
    <property type="match status" value="3"/>
</dbReference>
<feature type="domain" description="Cytochrome c" evidence="12">
    <location>
        <begin position="185"/>
        <end position="298"/>
    </location>
</feature>
<evidence type="ECO:0000256" key="10">
    <source>
        <dbReference type="PIRSR" id="PIRSR000018-51"/>
    </source>
</evidence>
<feature type="binding site" description="axial binding residue" evidence="10">
    <location>
        <position position="342"/>
    </location>
    <ligand>
        <name>heme c</name>
        <dbReference type="ChEBI" id="CHEBI:61717"/>
        <label>3</label>
    </ligand>
    <ligandPart>
        <name>Fe</name>
        <dbReference type="ChEBI" id="CHEBI:18248"/>
    </ligandPart>
</feature>
<evidence type="ECO:0000256" key="6">
    <source>
        <dbReference type="ARBA" id="ARBA00022737"/>
    </source>
</evidence>
<feature type="binding site" description="covalent" evidence="9">
    <location>
        <position position="54"/>
    </location>
    <ligand>
        <name>heme c</name>
        <dbReference type="ChEBI" id="CHEBI:61717"/>
        <label>1</label>
    </ligand>
</feature>
<reference evidence="13 14" key="1">
    <citation type="submission" date="2016-11" db="EMBL/GenBank/DDBJ databases">
        <authorList>
            <person name="Jaros S."/>
            <person name="Januszkiewicz K."/>
            <person name="Wedrychowicz H."/>
        </authorList>
    </citation>
    <scope>NUCLEOTIDE SEQUENCE [LARGE SCALE GENOMIC DNA]</scope>
    <source>
        <strain evidence="13 14">GAS95</strain>
    </source>
</reference>
<evidence type="ECO:0000256" key="8">
    <source>
        <dbReference type="ARBA" id="ARBA00023136"/>
    </source>
</evidence>
<dbReference type="RefSeq" id="WP_074296393.1">
    <property type="nucleotide sequence ID" value="NZ_FSRU01000001.1"/>
</dbReference>
<sequence>MKTAISSNPTRIRRWFALASILAMVLTASLPSRAATPADRLVARGGYLAKIGDCAACHTVRGGADFVGGLPMQMPVGTIYTTNITPDPDTGIGRYTRDDFERALRHGVARDHNLYPAMPYPSFSKISDEDVDALYAYFMKGVKPIKQRNRQSDIPWPLDMRWPLKLWNLFFLDDTVYRAKPNKDPIWNRGAYLVQGLAHCGACHTPRGMAMQELALDEKSQTFLSGASLDGWFASNLTGDNNAGLGRWTENDLHMFLKTGANVHASAYGPMTDVVNNSTQYLSDEDQVAIARYLRSLVPSHAGDVNEREPYRYDGQITSTLVAGTPLPNGAHVYLTYCANCHGVDGRGRAPFIAPLAGNPDVLGTNPLSLINVTINGAANLVVGGVPAAYPMPRFRLGLTNQDIADVLSFVRSGWNNRAPEIKAQDVAKVRASTSGK</sequence>
<dbReference type="GO" id="GO:0005506">
    <property type="term" value="F:iron ion binding"/>
    <property type="evidence" value="ECO:0007669"/>
    <property type="project" value="InterPro"/>
</dbReference>
<comment type="subcellular location">
    <subcellularLocation>
        <location evidence="1">Cell membrane</location>
    </subcellularLocation>
</comment>
<name>A0A1N6JGE3_9BURK</name>
<dbReference type="InterPro" id="IPR009056">
    <property type="entry name" value="Cyt_c-like_dom"/>
</dbReference>
<evidence type="ECO:0000256" key="1">
    <source>
        <dbReference type="ARBA" id="ARBA00004236"/>
    </source>
</evidence>
<dbReference type="OrthoDB" id="9811281at2"/>
<comment type="cofactor">
    <cofactor evidence="9">
        <name>heme c</name>
        <dbReference type="ChEBI" id="CHEBI:61717"/>
    </cofactor>
    <text evidence="9">Binds 3 heme c groups covalently per subunit.</text>
</comment>
<dbReference type="Pfam" id="PF13442">
    <property type="entry name" value="Cytochrome_CBB3"/>
    <property type="match status" value="1"/>
</dbReference>
<feature type="binding site" description="axial binding residue" evidence="10">
    <location>
        <position position="204"/>
    </location>
    <ligand>
        <name>heme c</name>
        <dbReference type="ChEBI" id="CHEBI:61717"/>
        <label>2</label>
    </ligand>
    <ligandPart>
        <name>Fe</name>
        <dbReference type="ChEBI" id="CHEBI:18248"/>
    </ligandPart>
</feature>
<gene>
    <name evidence="13" type="ORF">SAMN05444165_3144</name>
</gene>
<keyword evidence="2" id="KW-1003">Cell membrane</keyword>
<evidence type="ECO:0000313" key="14">
    <source>
        <dbReference type="Proteomes" id="UP000185151"/>
    </source>
</evidence>
<keyword evidence="14" id="KW-1185">Reference proteome</keyword>
<dbReference type="PANTHER" id="PTHR35008">
    <property type="entry name" value="BLL4482 PROTEIN-RELATED"/>
    <property type="match status" value="1"/>
</dbReference>
<keyword evidence="4 10" id="KW-0479">Metal-binding</keyword>
<dbReference type="GO" id="GO:0005886">
    <property type="term" value="C:plasma membrane"/>
    <property type="evidence" value="ECO:0007669"/>
    <property type="project" value="UniProtKB-SubCell"/>
</dbReference>
<evidence type="ECO:0000256" key="7">
    <source>
        <dbReference type="ARBA" id="ARBA00023004"/>
    </source>
</evidence>
<dbReference type="EMBL" id="FSRU01000001">
    <property type="protein sequence ID" value="SIO43229.1"/>
    <property type="molecule type" value="Genomic_DNA"/>
</dbReference>
<feature type="domain" description="Cytochrome c" evidence="12">
    <location>
        <begin position="40"/>
        <end position="142"/>
    </location>
</feature>
<feature type="binding site" description="axial binding residue" evidence="10">
    <location>
        <position position="58"/>
    </location>
    <ligand>
        <name>heme c</name>
        <dbReference type="ChEBI" id="CHEBI:61717"/>
        <label>1</label>
    </ligand>
    <ligandPart>
        <name>Fe</name>
        <dbReference type="ChEBI" id="CHEBI:18248"/>
    </ligandPart>
</feature>
<dbReference type="GO" id="GO:0016614">
    <property type="term" value="F:oxidoreductase activity, acting on CH-OH group of donors"/>
    <property type="evidence" value="ECO:0007669"/>
    <property type="project" value="InterPro"/>
</dbReference>
<keyword evidence="3 9" id="KW-0349">Heme</keyword>
<proteinExistence type="predicted"/>
<feature type="binding site" description="covalent" evidence="9">
    <location>
        <position position="200"/>
    </location>
    <ligand>
        <name>heme c</name>
        <dbReference type="ChEBI" id="CHEBI:61717"/>
        <label>2</label>
    </ligand>
</feature>
<evidence type="ECO:0000256" key="5">
    <source>
        <dbReference type="ARBA" id="ARBA00022729"/>
    </source>
</evidence>
<evidence type="ECO:0000256" key="3">
    <source>
        <dbReference type="ARBA" id="ARBA00022617"/>
    </source>
</evidence>
<evidence type="ECO:0000256" key="4">
    <source>
        <dbReference type="ARBA" id="ARBA00022723"/>
    </source>
</evidence>
<keyword evidence="7 10" id="KW-0408">Iron</keyword>
<dbReference type="InterPro" id="IPR051459">
    <property type="entry name" value="Cytochrome_c-type_DH"/>
</dbReference>
<dbReference type="Pfam" id="PF00034">
    <property type="entry name" value="Cytochrom_C"/>
    <property type="match status" value="1"/>
</dbReference>